<keyword evidence="4" id="KW-1003">Cell membrane</keyword>
<dbReference type="STRING" id="1577792.QX51_10415"/>
<organism evidence="13 14">
    <name type="scientific">Terrisporobacter othiniensis</name>
    <dbReference type="NCBI Taxonomy" id="1577792"/>
    <lineage>
        <taxon>Bacteria</taxon>
        <taxon>Bacillati</taxon>
        <taxon>Bacillota</taxon>
        <taxon>Clostridia</taxon>
        <taxon>Peptostreptococcales</taxon>
        <taxon>Peptostreptococcaceae</taxon>
        <taxon>Terrisporobacter</taxon>
    </lineage>
</organism>
<dbReference type="Gene3D" id="3.30.460.20">
    <property type="entry name" value="CorA soluble domain-like"/>
    <property type="match status" value="1"/>
</dbReference>
<dbReference type="GO" id="GO:0015095">
    <property type="term" value="F:magnesium ion transmembrane transporter activity"/>
    <property type="evidence" value="ECO:0007669"/>
    <property type="project" value="TreeGrafter"/>
</dbReference>
<gene>
    <name evidence="13" type="ORF">QX51_10415</name>
</gene>
<evidence type="ECO:0000256" key="1">
    <source>
        <dbReference type="ARBA" id="ARBA00004651"/>
    </source>
</evidence>
<dbReference type="AlphaFoldDB" id="A0A0B3W3N7"/>
<dbReference type="InterPro" id="IPR045861">
    <property type="entry name" value="CorA_cytoplasmic_dom"/>
</dbReference>
<dbReference type="PANTHER" id="PTHR46494">
    <property type="entry name" value="CORA FAMILY METAL ION TRANSPORTER (EUROFUNG)"/>
    <property type="match status" value="1"/>
</dbReference>
<evidence type="ECO:0000256" key="7">
    <source>
        <dbReference type="ARBA" id="ARBA00022989"/>
    </source>
</evidence>
<evidence type="ECO:0000256" key="8">
    <source>
        <dbReference type="ARBA" id="ARBA00023065"/>
    </source>
</evidence>
<dbReference type="GO" id="GO:0005886">
    <property type="term" value="C:plasma membrane"/>
    <property type="evidence" value="ECO:0007669"/>
    <property type="project" value="UniProtKB-SubCell"/>
</dbReference>
<accession>A0A0B3W3N7</accession>
<name>A0A0B3W3N7_9FIRM</name>
<dbReference type="EMBL" id="JWHR01000095">
    <property type="protein sequence ID" value="KHS57032.1"/>
    <property type="molecule type" value="Genomic_DNA"/>
</dbReference>
<proteinExistence type="inferred from homology"/>
<keyword evidence="7 12" id="KW-1133">Transmembrane helix</keyword>
<dbReference type="GO" id="GO:0050897">
    <property type="term" value="F:cobalt ion binding"/>
    <property type="evidence" value="ECO:0007669"/>
    <property type="project" value="TreeGrafter"/>
</dbReference>
<dbReference type="InterPro" id="IPR045863">
    <property type="entry name" value="CorA_TM1_TM2"/>
</dbReference>
<evidence type="ECO:0008006" key="15">
    <source>
        <dbReference type="Google" id="ProtNLM"/>
    </source>
</evidence>
<comment type="caution">
    <text evidence="13">The sequence shown here is derived from an EMBL/GenBank/DDBJ whole genome shotgun (WGS) entry which is preliminary data.</text>
</comment>
<dbReference type="InterPro" id="IPR002523">
    <property type="entry name" value="MgTranspt_CorA/ZnTranspt_ZntB"/>
</dbReference>
<feature type="transmembrane region" description="Helical" evidence="12">
    <location>
        <begin position="261"/>
        <end position="284"/>
    </location>
</feature>
<feature type="transmembrane region" description="Helical" evidence="12">
    <location>
        <begin position="296"/>
        <end position="316"/>
    </location>
</feature>
<evidence type="ECO:0000256" key="2">
    <source>
        <dbReference type="ARBA" id="ARBA00009765"/>
    </source>
</evidence>
<keyword evidence="14" id="KW-1185">Reference proteome</keyword>
<evidence type="ECO:0000256" key="11">
    <source>
        <dbReference type="ARBA" id="ARBA00045497"/>
    </source>
</evidence>
<keyword evidence="8" id="KW-0406">Ion transport</keyword>
<protein>
    <recommendedName>
        <fullName evidence="15">Dihydroorotate dehydrogenase</fullName>
    </recommendedName>
</protein>
<dbReference type="SUPFAM" id="SSF143865">
    <property type="entry name" value="CorA soluble domain-like"/>
    <property type="match status" value="1"/>
</dbReference>
<keyword evidence="3" id="KW-0813">Transport</keyword>
<dbReference type="RefSeq" id="WP_039679859.1">
    <property type="nucleotide sequence ID" value="NZ_JAWGXO010000022.1"/>
</dbReference>
<sequence>MHILNLNTKKITKNIDEIHFNEDYHFIICNPWELKFFKNTLKINNQAYKNCLSYHEKVSVNILDDYIFFTLANFQINEEDILIEEINIFLSEKYILILIRKKNDVYEQIKQLMRENFYYKSNLTLSLFTIYSSILRIIISNQFENLERVEEIILEIEDDIINEVNEDISSKISHVRSICRCCVKNIRPLTYMMDTLLKDGMEFFSKEKTRNNYLEKEYEKLLQGLDLSIDKLYSFSLSTRELADKLLDIYSSKVSEKTNNLITRLTIFTGTAVPISIITGIYGMNFKYMPELTYEYGYGITILVILLIIIISFIIFKTKKFL</sequence>
<comment type="catalytic activity">
    <reaction evidence="10">
        <text>Mg(2+)(in) = Mg(2+)(out)</text>
        <dbReference type="Rhea" id="RHEA:29827"/>
        <dbReference type="ChEBI" id="CHEBI:18420"/>
    </reaction>
</comment>
<comment type="subcellular location">
    <subcellularLocation>
        <location evidence="1">Cell membrane</location>
        <topology evidence="1">Multi-pass membrane protein</topology>
    </subcellularLocation>
</comment>
<comment type="similarity">
    <text evidence="2">Belongs to the CorA metal ion transporter (MIT) (TC 1.A.35) family.</text>
</comment>
<evidence type="ECO:0000256" key="6">
    <source>
        <dbReference type="ARBA" id="ARBA00022842"/>
    </source>
</evidence>
<dbReference type="FunFam" id="1.20.58.340:FF:000004">
    <property type="entry name" value="Magnesium transport protein CorA"/>
    <property type="match status" value="1"/>
</dbReference>
<evidence type="ECO:0000256" key="3">
    <source>
        <dbReference type="ARBA" id="ARBA00022448"/>
    </source>
</evidence>
<dbReference type="GO" id="GO:0000287">
    <property type="term" value="F:magnesium ion binding"/>
    <property type="evidence" value="ECO:0007669"/>
    <property type="project" value="TreeGrafter"/>
</dbReference>
<reference evidence="13 14" key="1">
    <citation type="submission" date="2014-12" db="EMBL/GenBank/DDBJ databases">
        <title>Draft genome sequence of Terrisporobacter sp. 08-306576, isolated from the blood culture of a bacteremia patient.</title>
        <authorList>
            <person name="Lund L.C."/>
            <person name="Sydenham T.V."/>
            <person name="Hogh S.V."/>
            <person name="Skov M.N."/>
            <person name="Kemp M."/>
            <person name="Justesen U.S."/>
        </authorList>
    </citation>
    <scope>NUCLEOTIDE SEQUENCE [LARGE SCALE GENOMIC DNA]</scope>
    <source>
        <strain evidence="13 14">08-306576</strain>
    </source>
</reference>
<evidence type="ECO:0000256" key="5">
    <source>
        <dbReference type="ARBA" id="ARBA00022692"/>
    </source>
</evidence>
<evidence type="ECO:0000256" key="9">
    <source>
        <dbReference type="ARBA" id="ARBA00023136"/>
    </source>
</evidence>
<evidence type="ECO:0000313" key="13">
    <source>
        <dbReference type="EMBL" id="KHS57032.1"/>
    </source>
</evidence>
<dbReference type="GO" id="GO:0015087">
    <property type="term" value="F:cobalt ion transmembrane transporter activity"/>
    <property type="evidence" value="ECO:0007669"/>
    <property type="project" value="TreeGrafter"/>
</dbReference>
<dbReference type="OrthoDB" id="9803416at2"/>
<keyword evidence="9 12" id="KW-0472">Membrane</keyword>
<keyword evidence="5 12" id="KW-0812">Transmembrane</keyword>
<dbReference type="Pfam" id="PF01544">
    <property type="entry name" value="CorA"/>
    <property type="match status" value="1"/>
</dbReference>
<dbReference type="PANTHER" id="PTHR46494:SF1">
    <property type="entry name" value="CORA FAMILY METAL ION TRANSPORTER (EUROFUNG)"/>
    <property type="match status" value="1"/>
</dbReference>
<dbReference type="Proteomes" id="UP000031189">
    <property type="component" value="Unassembled WGS sequence"/>
</dbReference>
<keyword evidence="6" id="KW-0460">Magnesium</keyword>
<dbReference type="Gene3D" id="1.20.58.340">
    <property type="entry name" value="Magnesium transport protein CorA, transmembrane region"/>
    <property type="match status" value="2"/>
</dbReference>
<evidence type="ECO:0000256" key="10">
    <source>
        <dbReference type="ARBA" id="ARBA00034269"/>
    </source>
</evidence>
<evidence type="ECO:0000256" key="4">
    <source>
        <dbReference type="ARBA" id="ARBA00022475"/>
    </source>
</evidence>
<evidence type="ECO:0000313" key="14">
    <source>
        <dbReference type="Proteomes" id="UP000031189"/>
    </source>
</evidence>
<dbReference type="SUPFAM" id="SSF144083">
    <property type="entry name" value="Magnesium transport protein CorA, transmembrane region"/>
    <property type="match status" value="1"/>
</dbReference>
<comment type="function">
    <text evidence="11">Mediates influx of magnesium ions. Alternates between open and closed states. Activated by low cytoplasmic Mg(2+) levels. Inactive when cytoplasmic Mg(2+) levels are high.</text>
</comment>
<evidence type="ECO:0000256" key="12">
    <source>
        <dbReference type="SAM" id="Phobius"/>
    </source>
</evidence>